<dbReference type="PATRIC" id="fig|1619248.3.peg.5014"/>
<dbReference type="OrthoDB" id="6447189at2"/>
<reference evidence="1 2" key="1">
    <citation type="submission" date="2015-03" db="EMBL/GenBank/DDBJ databases">
        <authorList>
            <person name="McCorrison J."/>
            <person name="Sanka R."/>
            <person name="Adams M."/>
            <person name="Brinkac L."/>
            <person name="Nierman W."/>
            <person name="Sutton G."/>
            <person name="Nelson K."/>
            <person name="Kiedrowski L."/>
            <person name="Guerrero D."/>
            <person name="Bonomo R."/>
        </authorList>
    </citation>
    <scope>NUCLEOTIDE SEQUENCE [LARGE SCALE GENOMIC DNA]</scope>
    <source>
        <strain evidence="1 2">35699</strain>
    </source>
</reference>
<name>A0A0F1A2Z9_9ENTR</name>
<sequence length="309" mass="35505">MANDIKIPFQYCNIERASRLLGCEISDLINLGVTKKISLCLNLFDARAVLYMRTDSKSACDWFDTRKANSTTSMMGSNVTEFSRLHLYRCDYNEETEETIHVPLFGQDTENGCFSSIGKAYGLWRLWSGLEELQNFGEYALSGFELTPCHPETDNPAVQLLMVGEDSDYDEEDDQVFKNKISINDLWITAQDIRRLLDCGGDYFTLTDDIEFVEPHKMNGNEIVHHSAERHARNREQILMAAMRFKEEQQNAFNESCRKTDGTINYSAWARELIARPDWFINGELPIKTETKIAAILNNAHKRPSERTQ</sequence>
<dbReference type="AlphaFoldDB" id="A0A0F1A2Z9"/>
<dbReference type="RefSeq" id="WP_045286857.1">
    <property type="nucleotide sequence ID" value="NZ_JZYX01000080.1"/>
</dbReference>
<gene>
    <name evidence="1" type="ORF">SS37_24130</name>
</gene>
<comment type="caution">
    <text evidence="1">The sequence shown here is derived from an EMBL/GenBank/DDBJ whole genome shotgun (WGS) entry which is preliminary data.</text>
</comment>
<protein>
    <submittedName>
        <fullName evidence="1">Uncharacterized protein</fullName>
    </submittedName>
</protein>
<dbReference type="Proteomes" id="UP000033352">
    <property type="component" value="Unassembled WGS sequence"/>
</dbReference>
<evidence type="ECO:0000313" key="2">
    <source>
        <dbReference type="Proteomes" id="UP000033352"/>
    </source>
</evidence>
<organism evidence="1 2">
    <name type="scientific">Enterobacter sichuanensis</name>
    <dbReference type="NCBI Taxonomy" id="2071710"/>
    <lineage>
        <taxon>Bacteria</taxon>
        <taxon>Pseudomonadati</taxon>
        <taxon>Pseudomonadota</taxon>
        <taxon>Gammaproteobacteria</taxon>
        <taxon>Enterobacterales</taxon>
        <taxon>Enterobacteriaceae</taxon>
        <taxon>Enterobacter</taxon>
        <taxon>Enterobacter cloacae complex</taxon>
    </lineage>
</organism>
<proteinExistence type="predicted"/>
<dbReference type="EMBL" id="JZYX01000080">
    <property type="protein sequence ID" value="KJN15529.1"/>
    <property type="molecule type" value="Genomic_DNA"/>
</dbReference>
<evidence type="ECO:0000313" key="1">
    <source>
        <dbReference type="EMBL" id="KJN15529.1"/>
    </source>
</evidence>
<accession>A0A0F1A2Z9</accession>